<evidence type="ECO:0000313" key="1">
    <source>
        <dbReference type="EMBL" id="GBP04766.1"/>
    </source>
</evidence>
<dbReference type="AlphaFoldDB" id="A0A4C1SS83"/>
<gene>
    <name evidence="1" type="ORF">EVAR_3704_1</name>
</gene>
<name>A0A4C1SS83_EUMVA</name>
<reference evidence="1 2" key="1">
    <citation type="journal article" date="2019" name="Commun. Biol.">
        <title>The bagworm genome reveals a unique fibroin gene that provides high tensile strength.</title>
        <authorList>
            <person name="Kono N."/>
            <person name="Nakamura H."/>
            <person name="Ohtoshi R."/>
            <person name="Tomita M."/>
            <person name="Numata K."/>
            <person name="Arakawa K."/>
        </authorList>
    </citation>
    <scope>NUCLEOTIDE SEQUENCE [LARGE SCALE GENOMIC DNA]</scope>
</reference>
<evidence type="ECO:0000313" key="2">
    <source>
        <dbReference type="Proteomes" id="UP000299102"/>
    </source>
</evidence>
<dbReference type="Proteomes" id="UP000299102">
    <property type="component" value="Unassembled WGS sequence"/>
</dbReference>
<proteinExistence type="predicted"/>
<sequence>MNMDLIKTAQTTDRRAEDGRVIYASAPVKVLAMERRKRPRGQTKAAVTMAMSITAAIRGGAAVRSPRNYRNLTKHRSSLETPARKLITGLAAAPGRTTSRTRARAHARVRTHARASNYIRLQRKKIKIGEKF</sequence>
<protein>
    <submittedName>
        <fullName evidence="1">Uncharacterized protein</fullName>
    </submittedName>
</protein>
<dbReference type="EMBL" id="BGZK01000015">
    <property type="protein sequence ID" value="GBP04766.1"/>
    <property type="molecule type" value="Genomic_DNA"/>
</dbReference>
<organism evidence="1 2">
    <name type="scientific">Eumeta variegata</name>
    <name type="common">Bagworm moth</name>
    <name type="synonym">Eumeta japonica</name>
    <dbReference type="NCBI Taxonomy" id="151549"/>
    <lineage>
        <taxon>Eukaryota</taxon>
        <taxon>Metazoa</taxon>
        <taxon>Ecdysozoa</taxon>
        <taxon>Arthropoda</taxon>
        <taxon>Hexapoda</taxon>
        <taxon>Insecta</taxon>
        <taxon>Pterygota</taxon>
        <taxon>Neoptera</taxon>
        <taxon>Endopterygota</taxon>
        <taxon>Lepidoptera</taxon>
        <taxon>Glossata</taxon>
        <taxon>Ditrysia</taxon>
        <taxon>Tineoidea</taxon>
        <taxon>Psychidae</taxon>
        <taxon>Oiketicinae</taxon>
        <taxon>Eumeta</taxon>
    </lineage>
</organism>
<accession>A0A4C1SS83</accession>
<comment type="caution">
    <text evidence="1">The sequence shown here is derived from an EMBL/GenBank/DDBJ whole genome shotgun (WGS) entry which is preliminary data.</text>
</comment>
<keyword evidence="2" id="KW-1185">Reference proteome</keyword>